<keyword evidence="5" id="KW-1185">Reference proteome</keyword>
<dbReference type="InterPro" id="IPR036770">
    <property type="entry name" value="Ankyrin_rpt-contain_sf"/>
</dbReference>
<dbReference type="SMART" id="SM00248">
    <property type="entry name" value="ANK"/>
    <property type="match status" value="7"/>
</dbReference>
<evidence type="ECO:0008006" key="6">
    <source>
        <dbReference type="Google" id="ProtNLM"/>
    </source>
</evidence>
<evidence type="ECO:0000313" key="4">
    <source>
        <dbReference type="EMBL" id="KAL2062373.1"/>
    </source>
</evidence>
<accession>A0ABR4BXK5</accession>
<comment type="caution">
    <text evidence="4">The sequence shown here is derived from an EMBL/GenBank/DDBJ whole genome shotgun (WGS) entry which is preliminary data.</text>
</comment>
<organism evidence="4 5">
    <name type="scientific">Oculimacula yallundae</name>
    <dbReference type="NCBI Taxonomy" id="86028"/>
    <lineage>
        <taxon>Eukaryota</taxon>
        <taxon>Fungi</taxon>
        <taxon>Dikarya</taxon>
        <taxon>Ascomycota</taxon>
        <taxon>Pezizomycotina</taxon>
        <taxon>Leotiomycetes</taxon>
        <taxon>Helotiales</taxon>
        <taxon>Ploettnerulaceae</taxon>
        <taxon>Oculimacula</taxon>
    </lineage>
</organism>
<evidence type="ECO:0000256" key="3">
    <source>
        <dbReference type="PROSITE-ProRule" id="PRU00023"/>
    </source>
</evidence>
<dbReference type="PROSITE" id="PS50088">
    <property type="entry name" value="ANK_REPEAT"/>
    <property type="match status" value="2"/>
</dbReference>
<feature type="repeat" description="ANK" evidence="3">
    <location>
        <begin position="411"/>
        <end position="438"/>
    </location>
</feature>
<reference evidence="4 5" key="1">
    <citation type="journal article" date="2024" name="Commun. Biol.">
        <title>Comparative genomic analysis of thermophilic fungi reveals convergent evolutionary adaptations and gene losses.</title>
        <authorList>
            <person name="Steindorff A.S."/>
            <person name="Aguilar-Pontes M.V."/>
            <person name="Robinson A.J."/>
            <person name="Andreopoulos B."/>
            <person name="LaButti K."/>
            <person name="Kuo A."/>
            <person name="Mondo S."/>
            <person name="Riley R."/>
            <person name="Otillar R."/>
            <person name="Haridas S."/>
            <person name="Lipzen A."/>
            <person name="Grimwood J."/>
            <person name="Schmutz J."/>
            <person name="Clum A."/>
            <person name="Reid I.D."/>
            <person name="Moisan M.C."/>
            <person name="Butler G."/>
            <person name="Nguyen T.T.M."/>
            <person name="Dewar K."/>
            <person name="Conant G."/>
            <person name="Drula E."/>
            <person name="Henrissat B."/>
            <person name="Hansel C."/>
            <person name="Singer S."/>
            <person name="Hutchinson M.I."/>
            <person name="de Vries R.P."/>
            <person name="Natvig D.O."/>
            <person name="Powell A.J."/>
            <person name="Tsang A."/>
            <person name="Grigoriev I.V."/>
        </authorList>
    </citation>
    <scope>NUCLEOTIDE SEQUENCE [LARGE SCALE GENOMIC DNA]</scope>
    <source>
        <strain evidence="4 5">CBS 494.80</strain>
    </source>
</reference>
<dbReference type="PANTHER" id="PTHR23206:SF8">
    <property type="entry name" value="ANKYRIN REPEAT AND KH DOMAIN-CONTAINING 1"/>
    <property type="match status" value="1"/>
</dbReference>
<name>A0ABR4BXK5_9HELO</name>
<evidence type="ECO:0000313" key="5">
    <source>
        <dbReference type="Proteomes" id="UP001595075"/>
    </source>
</evidence>
<dbReference type="PROSITE" id="PS50297">
    <property type="entry name" value="ANK_REP_REGION"/>
    <property type="match status" value="1"/>
</dbReference>
<feature type="repeat" description="ANK" evidence="3">
    <location>
        <begin position="314"/>
        <end position="346"/>
    </location>
</feature>
<dbReference type="PANTHER" id="PTHR23206">
    <property type="entry name" value="MASK PROTEIN"/>
    <property type="match status" value="1"/>
</dbReference>
<gene>
    <name evidence="4" type="ORF">VTL71DRAFT_6639</name>
</gene>
<evidence type="ECO:0000256" key="1">
    <source>
        <dbReference type="ARBA" id="ARBA00022737"/>
    </source>
</evidence>
<dbReference type="Pfam" id="PF12796">
    <property type="entry name" value="Ank_2"/>
    <property type="match status" value="1"/>
</dbReference>
<dbReference type="InterPro" id="IPR002110">
    <property type="entry name" value="Ankyrin_rpt"/>
</dbReference>
<dbReference type="EMBL" id="JAZHXI010000017">
    <property type="protein sequence ID" value="KAL2062373.1"/>
    <property type="molecule type" value="Genomic_DNA"/>
</dbReference>
<dbReference type="Gene3D" id="1.25.40.20">
    <property type="entry name" value="Ankyrin repeat-containing domain"/>
    <property type="match status" value="1"/>
</dbReference>
<protein>
    <recommendedName>
        <fullName evidence="6">Ankyrin</fullName>
    </recommendedName>
</protein>
<evidence type="ECO:0000256" key="2">
    <source>
        <dbReference type="ARBA" id="ARBA00023043"/>
    </source>
</evidence>
<keyword evidence="1" id="KW-0677">Repeat</keyword>
<sequence>MAKFHYLYDLPLDILKTLLDNVVETIGIAEAARLRLVCKLLDHEIPGALYRSPDFQVMNSWTSSDPRVVEEYILYRTLADGKRKPNLSARLHRVLEVVLPDLSFVDEQYQNALRTLVAAVADHGSGALRLMDCTKNSTLLDSTFRRDCLKAAARLGIPQLFDDIVADACQHNEMDNRNLYVQAFKESCLVHAAGGGQFQLVARILDARETIGYVKDSMEMGRVSRAAILGGHKDTVALLYGPKYRFTVGSPRDAVQVNRVDIYLLLCEHFQIPMNDVSHLVKAAEYGHVDFVKLCLANGTNPNINPLPELVSYRTESPLYRASSRGFRKIVQLLLAAGANPTDASECWQSLTGAARGGHHEIVADLLSAGAVPAHHGKWNPLVAACCNGQVRAAEVLLDSGIELWYKDRCLSIAAERGFESLVRLLVSRGAKIDANSSDSMSGFDTPMLEALKHGHKNVVEALLELGAKEVSLPQTTSATLGLPYREVW</sequence>
<dbReference type="Proteomes" id="UP001595075">
    <property type="component" value="Unassembled WGS sequence"/>
</dbReference>
<dbReference type="SUPFAM" id="SSF48403">
    <property type="entry name" value="Ankyrin repeat"/>
    <property type="match status" value="2"/>
</dbReference>
<keyword evidence="2 3" id="KW-0040">ANK repeat</keyword>
<dbReference type="InterPro" id="IPR051631">
    <property type="entry name" value="Ankyrin-KH/SAM_domain"/>
</dbReference>
<proteinExistence type="predicted"/>